<protein>
    <submittedName>
        <fullName evidence="7">Amino acid/amide ABC transporter ATP-binding protein 2, HAAT family</fullName>
    </submittedName>
</protein>
<dbReference type="Gene3D" id="3.40.50.300">
    <property type="entry name" value="P-loop containing nucleotide triphosphate hydrolases"/>
    <property type="match status" value="1"/>
</dbReference>
<dbReference type="InterPro" id="IPR003593">
    <property type="entry name" value="AAA+_ATPase"/>
</dbReference>
<accession>A0A238Y6P4</accession>
<dbReference type="PROSITE" id="PS00211">
    <property type="entry name" value="ABC_TRANSPORTER_1"/>
    <property type="match status" value="1"/>
</dbReference>
<keyword evidence="8" id="KW-1185">Reference proteome</keyword>
<dbReference type="OrthoDB" id="9806149at2"/>
<evidence type="ECO:0000256" key="2">
    <source>
        <dbReference type="ARBA" id="ARBA00022448"/>
    </source>
</evidence>
<dbReference type="Proteomes" id="UP000198417">
    <property type="component" value="Unassembled WGS sequence"/>
</dbReference>
<dbReference type="Pfam" id="PF00005">
    <property type="entry name" value="ABC_tran"/>
    <property type="match status" value="1"/>
</dbReference>
<keyword evidence="4 7" id="KW-0067">ATP-binding</keyword>
<dbReference type="InterPro" id="IPR052156">
    <property type="entry name" value="BCAA_Transport_ATP-bd_LivF"/>
</dbReference>
<dbReference type="SMART" id="SM00382">
    <property type="entry name" value="AAA"/>
    <property type="match status" value="1"/>
</dbReference>
<dbReference type="InterPro" id="IPR003439">
    <property type="entry name" value="ABC_transporter-like_ATP-bd"/>
</dbReference>
<evidence type="ECO:0000256" key="3">
    <source>
        <dbReference type="ARBA" id="ARBA00022741"/>
    </source>
</evidence>
<keyword evidence="3" id="KW-0547">Nucleotide-binding</keyword>
<dbReference type="PROSITE" id="PS50893">
    <property type="entry name" value="ABC_TRANSPORTER_2"/>
    <property type="match status" value="1"/>
</dbReference>
<dbReference type="GO" id="GO:0005524">
    <property type="term" value="F:ATP binding"/>
    <property type="evidence" value="ECO:0007669"/>
    <property type="project" value="UniProtKB-KW"/>
</dbReference>
<dbReference type="PANTHER" id="PTHR43820">
    <property type="entry name" value="HIGH-AFFINITY BRANCHED-CHAIN AMINO ACID TRANSPORT ATP-BINDING PROTEIN LIVF"/>
    <property type="match status" value="1"/>
</dbReference>
<dbReference type="SUPFAM" id="SSF52540">
    <property type="entry name" value="P-loop containing nucleoside triphosphate hydrolases"/>
    <property type="match status" value="1"/>
</dbReference>
<evidence type="ECO:0000313" key="7">
    <source>
        <dbReference type="EMBL" id="SNR66622.1"/>
    </source>
</evidence>
<feature type="domain" description="ABC transporter" evidence="6">
    <location>
        <begin position="2"/>
        <end position="235"/>
    </location>
</feature>
<reference evidence="7 8" key="1">
    <citation type="submission" date="2017-06" db="EMBL/GenBank/DDBJ databases">
        <authorList>
            <person name="Kim H.J."/>
            <person name="Triplett B.A."/>
        </authorList>
    </citation>
    <scope>NUCLEOTIDE SEQUENCE [LARGE SCALE GENOMIC DNA]</scope>
    <source>
        <strain evidence="7 8">DSM 29052</strain>
    </source>
</reference>
<dbReference type="InterPro" id="IPR017871">
    <property type="entry name" value="ABC_transporter-like_CS"/>
</dbReference>
<evidence type="ECO:0000256" key="4">
    <source>
        <dbReference type="ARBA" id="ARBA00022840"/>
    </source>
</evidence>
<evidence type="ECO:0000256" key="1">
    <source>
        <dbReference type="ARBA" id="ARBA00005417"/>
    </source>
</evidence>
<evidence type="ECO:0000259" key="6">
    <source>
        <dbReference type="PROSITE" id="PS50893"/>
    </source>
</evidence>
<dbReference type="AlphaFoldDB" id="A0A238Y6P4"/>
<dbReference type="PANTHER" id="PTHR43820:SF4">
    <property type="entry name" value="HIGH-AFFINITY BRANCHED-CHAIN AMINO ACID TRANSPORT ATP-BINDING PROTEIN LIVF"/>
    <property type="match status" value="1"/>
</dbReference>
<evidence type="ECO:0000256" key="5">
    <source>
        <dbReference type="ARBA" id="ARBA00022970"/>
    </source>
</evidence>
<evidence type="ECO:0000313" key="8">
    <source>
        <dbReference type="Proteomes" id="UP000198417"/>
    </source>
</evidence>
<dbReference type="RefSeq" id="WP_089272049.1">
    <property type="nucleotide sequence ID" value="NZ_FZNN01000015.1"/>
</dbReference>
<name>A0A238Y6P4_9RHOB</name>
<dbReference type="GO" id="GO:0015807">
    <property type="term" value="P:L-amino acid transport"/>
    <property type="evidence" value="ECO:0007669"/>
    <property type="project" value="TreeGrafter"/>
</dbReference>
<dbReference type="CDD" id="cd03224">
    <property type="entry name" value="ABC_TM1139_LivF_branched"/>
    <property type="match status" value="1"/>
</dbReference>
<proteinExistence type="inferred from homology"/>
<keyword evidence="5" id="KW-0029">Amino-acid transport</keyword>
<gene>
    <name evidence="7" type="ORF">SAMN06265370_11510</name>
</gene>
<dbReference type="GO" id="GO:0015658">
    <property type="term" value="F:branched-chain amino acid transmembrane transporter activity"/>
    <property type="evidence" value="ECO:0007669"/>
    <property type="project" value="TreeGrafter"/>
</dbReference>
<organism evidence="7 8">
    <name type="scientific">Puniceibacterium sediminis</name>
    <dbReference type="NCBI Taxonomy" id="1608407"/>
    <lineage>
        <taxon>Bacteria</taxon>
        <taxon>Pseudomonadati</taxon>
        <taxon>Pseudomonadota</taxon>
        <taxon>Alphaproteobacteria</taxon>
        <taxon>Rhodobacterales</taxon>
        <taxon>Paracoccaceae</taxon>
        <taxon>Puniceibacterium</taxon>
    </lineage>
</organism>
<dbReference type="GO" id="GO:0016887">
    <property type="term" value="F:ATP hydrolysis activity"/>
    <property type="evidence" value="ECO:0007669"/>
    <property type="project" value="InterPro"/>
</dbReference>
<dbReference type="EMBL" id="FZNN01000015">
    <property type="protein sequence ID" value="SNR66622.1"/>
    <property type="molecule type" value="Genomic_DNA"/>
</dbReference>
<dbReference type="InterPro" id="IPR027417">
    <property type="entry name" value="P-loop_NTPase"/>
</dbReference>
<keyword evidence="2" id="KW-0813">Transport</keyword>
<sequence length="239" mass="25102">MLEVRNLSVAYGKHMALQDVSIDMAEGEALVILGANGAGKSTLLKSVAGMVRPAAGASIEMLGQSLIGMPQHEVVETGIAVVPEGRGVFAALTVRENLLLGAYPRRARAQEAANLDKVLTLFPRLAERRRQTVSTMSGGEQQMVAIGRALMSSPRLLMLDEPSLGLAPVLVGELFQSLAAIRQSGVGLLIVEQNVKISLSIADRGYLLEAGRIVGQGTAETLANDPAVQNAFLGVAAHT</sequence>
<comment type="similarity">
    <text evidence="1">Belongs to the ABC transporter superfamily.</text>
</comment>